<dbReference type="Pfam" id="PF02452">
    <property type="entry name" value="PemK_toxin"/>
    <property type="match status" value="1"/>
</dbReference>
<keyword evidence="1" id="KW-0540">Nuclease</keyword>
<dbReference type="PIRSF" id="PIRSF033490">
    <property type="entry name" value="MazF"/>
    <property type="match status" value="1"/>
</dbReference>
<dbReference type="Gene3D" id="2.30.30.110">
    <property type="match status" value="1"/>
</dbReference>
<comment type="function">
    <text evidence="1">Toxic component of a type II toxin-antitoxin (TA) system.</text>
</comment>
<proteinExistence type="inferred from homology"/>
<dbReference type="PANTHER" id="PTHR33988">
    <property type="entry name" value="ENDORIBONUCLEASE MAZF-RELATED"/>
    <property type="match status" value="1"/>
</dbReference>
<dbReference type="SUPFAM" id="SSF50118">
    <property type="entry name" value="Cell growth inhibitor/plasmid maintenance toxic component"/>
    <property type="match status" value="1"/>
</dbReference>
<name>A0ABY2MLM3_9LEPT</name>
<sequence>MVITQYDIYLVNLDPTIGHEIQKSRPCIVISPNEMNQFIRTVMIAPMTTLIRNYPTRVPITFQGKKGSIVLDQIRTVDRSRLIQKLGASDPKTNQKIKKVIKEMLVD</sequence>
<gene>
    <name evidence="2" type="ORF">EHQ60_13335</name>
</gene>
<evidence type="ECO:0000256" key="1">
    <source>
        <dbReference type="PIRNR" id="PIRNR033490"/>
    </source>
</evidence>
<comment type="similarity">
    <text evidence="1">Belongs to the PemK/MazF family.</text>
</comment>
<dbReference type="EC" id="3.1.-.-" evidence="1"/>
<comment type="caution">
    <text evidence="2">The sequence shown here is derived from an EMBL/GenBank/DDBJ whole genome shotgun (WGS) entry which is preliminary data.</text>
</comment>
<dbReference type="GeneID" id="93339897"/>
<protein>
    <recommendedName>
        <fullName evidence="1">mRNA interferase</fullName>
        <ecNumber evidence="1">3.1.-.-</ecNumber>
    </recommendedName>
</protein>
<dbReference type="RefSeq" id="WP_100718368.1">
    <property type="nucleotide sequence ID" value="NZ_JAMQPU010000001.1"/>
</dbReference>
<evidence type="ECO:0000313" key="3">
    <source>
        <dbReference type="Proteomes" id="UP000297352"/>
    </source>
</evidence>
<reference evidence="3" key="1">
    <citation type="journal article" date="2019" name="PLoS Negl. Trop. Dis.">
        <title>Revisiting the worldwide diversity of Leptospira species in the environment.</title>
        <authorList>
            <person name="Vincent A.T."/>
            <person name="Schiettekatte O."/>
            <person name="Bourhy P."/>
            <person name="Veyrier F.J."/>
            <person name="Picardeau M."/>
        </authorList>
    </citation>
    <scope>NUCLEOTIDE SEQUENCE [LARGE SCALE GENOMIC DNA]</scope>
    <source>
        <strain evidence="3">201702449</strain>
    </source>
</reference>
<keyword evidence="1" id="KW-0255">Endonuclease</keyword>
<dbReference type="InterPro" id="IPR011067">
    <property type="entry name" value="Plasmid_toxin/cell-grow_inhib"/>
</dbReference>
<dbReference type="EMBL" id="RQGI01000049">
    <property type="protein sequence ID" value="TGL68846.1"/>
    <property type="molecule type" value="Genomic_DNA"/>
</dbReference>
<keyword evidence="1" id="KW-0378">Hydrolase</keyword>
<dbReference type="Proteomes" id="UP000297352">
    <property type="component" value="Unassembled WGS sequence"/>
</dbReference>
<dbReference type="InterPro" id="IPR003477">
    <property type="entry name" value="PemK-like"/>
</dbReference>
<evidence type="ECO:0000313" key="2">
    <source>
        <dbReference type="EMBL" id="TGL68846.1"/>
    </source>
</evidence>
<dbReference type="PANTHER" id="PTHR33988:SF2">
    <property type="entry name" value="ENDORIBONUCLEASE MAZF"/>
    <property type="match status" value="1"/>
</dbReference>
<organism evidence="2 3">
    <name type="scientific">Leptospira levettii</name>
    <dbReference type="NCBI Taxonomy" id="2023178"/>
    <lineage>
        <taxon>Bacteria</taxon>
        <taxon>Pseudomonadati</taxon>
        <taxon>Spirochaetota</taxon>
        <taxon>Spirochaetia</taxon>
        <taxon>Leptospirales</taxon>
        <taxon>Leptospiraceae</taxon>
        <taxon>Leptospira</taxon>
    </lineage>
</organism>
<accession>A0ABY2MLM3</accession>
<keyword evidence="3" id="KW-1185">Reference proteome</keyword>